<reference evidence="1 3" key="1">
    <citation type="submission" date="2023-10" db="EMBL/GenBank/DDBJ databases">
        <title>Sorlinia euscelidii gen. nov., sp. nov., an acetic acid bacteria isolated from the gut of Euscelidius variegatus emitter.</title>
        <authorList>
            <person name="Michoud G."/>
            <person name="Marasco R."/>
            <person name="Seferji K."/>
            <person name="Gonella E."/>
            <person name="Garuglieri E."/>
            <person name="Alma A."/>
            <person name="Mapelli F."/>
            <person name="Borin S."/>
            <person name="Daffonchio D."/>
            <person name="Crotti E."/>
        </authorList>
    </citation>
    <scope>NUCLEOTIDE SEQUENCE [LARGE SCALE GENOMIC DNA]</scope>
    <source>
        <strain evidence="1 3">EV16P</strain>
    </source>
</reference>
<evidence type="ECO:0000313" key="3">
    <source>
        <dbReference type="Proteomes" id="UP001312908"/>
    </source>
</evidence>
<evidence type="ECO:0000313" key="1">
    <source>
        <dbReference type="EMBL" id="MEE8657695.1"/>
    </source>
</evidence>
<comment type="caution">
    <text evidence="1">The sequence shown here is derived from an EMBL/GenBank/DDBJ whole genome shotgun (WGS) entry which is preliminary data.</text>
</comment>
<dbReference type="Pfam" id="PF11363">
    <property type="entry name" value="DUF3164"/>
    <property type="match status" value="1"/>
</dbReference>
<dbReference type="InterPro" id="IPR021505">
    <property type="entry name" value="Phage_B3_Orf6"/>
</dbReference>
<dbReference type="RefSeq" id="WP_394818706.1">
    <property type="nucleotide sequence ID" value="NZ_JAWJZY010000001.1"/>
</dbReference>
<dbReference type="EMBL" id="JAWJZY010000002">
    <property type="protein sequence ID" value="MEE8658818.1"/>
    <property type="molecule type" value="Genomic_DNA"/>
</dbReference>
<accession>A0ABU7TYZ7</accession>
<gene>
    <name evidence="1" type="ORF">DOFOFD_01530</name>
    <name evidence="2" type="ORF">DOFOFD_07320</name>
</gene>
<proteinExistence type="predicted"/>
<organism evidence="1 3">
    <name type="scientific">Sorlinia euscelidii</name>
    <dbReference type="NCBI Taxonomy" id="3081148"/>
    <lineage>
        <taxon>Bacteria</taxon>
        <taxon>Pseudomonadati</taxon>
        <taxon>Pseudomonadota</taxon>
        <taxon>Alphaproteobacteria</taxon>
        <taxon>Acetobacterales</taxon>
        <taxon>Acetobacteraceae</taxon>
        <taxon>Sorlinia</taxon>
    </lineage>
</organism>
<evidence type="ECO:0000313" key="2">
    <source>
        <dbReference type="EMBL" id="MEE8658818.1"/>
    </source>
</evidence>
<protein>
    <submittedName>
        <fullName evidence="1">Sulfate transporter</fullName>
    </submittedName>
</protein>
<dbReference type="Proteomes" id="UP001312908">
    <property type="component" value="Unassembled WGS sequence"/>
</dbReference>
<dbReference type="EMBL" id="JAWJZY010000001">
    <property type="protein sequence ID" value="MEE8657695.1"/>
    <property type="molecule type" value="Genomic_DNA"/>
</dbReference>
<keyword evidence="3" id="KW-1185">Reference proteome</keyword>
<sequence length="205" mass="22843">MTEISPVRTLRDAEGRDIPQTSIRPEIVIQHDTAMKLAARFQALHDHVQSEKAAIFAEIDAFQALIFQEYNVKLGGRVGGLTLVSFDDQVRVETSRYHYQQLTPALPAAQALINEILDDLTEGATADLRALVSAAFQKDERTGRINVQRILDLKRLSLNHPKWPDAVRALNDAVASAGSKMAVRCKVRPEEGVPYEQIVVDFSRV</sequence>
<name>A0ABU7TYZ7_9PROT</name>